<dbReference type="GO" id="GO:0042730">
    <property type="term" value="P:fibrinolysis"/>
    <property type="evidence" value="ECO:0007669"/>
    <property type="project" value="UniProtKB-KW"/>
</dbReference>
<protein>
    <recommendedName>
        <fullName evidence="13">Histidine-rich glycoprotein</fullName>
    </recommendedName>
    <alternativeName>
        <fullName evidence="14">Histidine-proline-rich glycoprotein</fullName>
    </alternativeName>
</protein>
<keyword evidence="5 16" id="KW-0732">Signal</keyword>
<evidence type="ECO:0000256" key="7">
    <source>
        <dbReference type="ARBA" id="ARBA00022833"/>
    </source>
</evidence>
<keyword evidence="11" id="KW-0325">Glycoprotein</keyword>
<sequence length="541" mass="60772">MVDHSLGWFSTMNVLTTVLLLVTLQYCHALSPTNCDASEPSAEKVLDLINKGRRNGYAFELLRVSDAHLDRVRNTTVYYLVLDVKESDCWVLSTKSRDACLLDVSRRPSDIVIGRCKVIATRYSDDSQYFRVNNYNCTTSSVSSALSNTKDSPVLLDFFEDPEPYRKQANIALDKYKGENADFASFRVERIERVIRARGGERTNYYLDFSMRNCSTQHFPRYPPVFGFCRALLSYDVEASDLETPKDTDINCEVFNFEHRNTSDIKPHWGHEHSCGKHSCKFSEPRGRHHTHKTYEHGYPPPPEGEEDSDRPPPQGGSLPQPPPRHSPPFGTNRTHRPPHNHSCNEHPSHGHPPHGHPPHGHPPHGPPPHGHPPHGHPPHGHPPHGHPPHGHPPHGHPPHGHPPHGHHPHGHPPHGHPSHGHDFHDYGPCDPPSNSPGFRGQYHRGHGPPHGHSRKRSSGKGFSPFHHQGIGNIYRLPPLRTGEVLDSPEANFPSFSPPHCNNPLQPEIQSFPEIASEACPGKFKSEFPQIQKFFANMLPK</sequence>
<evidence type="ECO:0000256" key="6">
    <source>
        <dbReference type="ARBA" id="ARBA00022737"/>
    </source>
</evidence>
<dbReference type="SUPFAM" id="SSF54403">
    <property type="entry name" value="Cystatin/monellin"/>
    <property type="match status" value="1"/>
</dbReference>
<dbReference type="KEGG" id="maua:101829883"/>
<feature type="chain" id="PRO_5045113696" description="Histidine-rich glycoprotein" evidence="16">
    <location>
        <begin position="30"/>
        <end position="541"/>
    </location>
</feature>
<evidence type="ECO:0000256" key="3">
    <source>
        <dbReference type="ARBA" id="ARBA00022674"/>
    </source>
</evidence>
<feature type="compositionally biased region" description="Pro residues" evidence="15">
    <location>
        <begin position="312"/>
        <end position="327"/>
    </location>
</feature>
<comment type="subcellular location">
    <subcellularLocation>
        <location evidence="1">Secreted</location>
    </subcellularLocation>
</comment>
<keyword evidence="6" id="KW-0677">Repeat</keyword>
<evidence type="ECO:0000256" key="9">
    <source>
        <dbReference type="ARBA" id="ARBA00023084"/>
    </source>
</evidence>
<dbReference type="GO" id="GO:0051918">
    <property type="term" value="P:negative regulation of fibrinolysis"/>
    <property type="evidence" value="ECO:0007669"/>
    <property type="project" value="TreeGrafter"/>
</dbReference>
<dbReference type="InterPro" id="IPR046350">
    <property type="entry name" value="Cystatin_sf"/>
</dbReference>
<evidence type="ECO:0000256" key="14">
    <source>
        <dbReference type="ARBA" id="ARBA00041330"/>
    </source>
</evidence>
<dbReference type="PANTHER" id="PTHR13814:SF3">
    <property type="entry name" value="HISTIDINE-RICH GLYCOPROTEIN"/>
    <property type="match status" value="1"/>
</dbReference>
<evidence type="ECO:0000256" key="4">
    <source>
        <dbReference type="ARBA" id="ARBA00022696"/>
    </source>
</evidence>
<evidence type="ECO:0000313" key="18">
    <source>
        <dbReference type="Proteomes" id="UP000886700"/>
    </source>
</evidence>
<keyword evidence="18" id="KW-1185">Reference proteome</keyword>
<feature type="region of interest" description="Disordered" evidence="15">
    <location>
        <begin position="276"/>
        <end position="470"/>
    </location>
</feature>
<dbReference type="SMART" id="SM00043">
    <property type="entry name" value="CY"/>
    <property type="match status" value="2"/>
</dbReference>
<feature type="domain" description="Cystatin" evidence="17">
    <location>
        <begin position="148"/>
        <end position="253"/>
    </location>
</feature>
<gene>
    <name evidence="19" type="primary">Hrg</name>
</gene>
<keyword evidence="7" id="KW-0862">Zinc</keyword>
<keyword evidence="8" id="KW-0186">Copper</keyword>
<dbReference type="GO" id="GO:0008270">
    <property type="term" value="F:zinc ion binding"/>
    <property type="evidence" value="ECO:0007669"/>
    <property type="project" value="TreeGrafter"/>
</dbReference>
<dbReference type="GO" id="GO:0004869">
    <property type="term" value="F:cysteine-type endopeptidase inhibitor activity"/>
    <property type="evidence" value="ECO:0007669"/>
    <property type="project" value="InterPro"/>
</dbReference>
<dbReference type="InterPro" id="IPR000010">
    <property type="entry name" value="Cystatin_dom"/>
</dbReference>
<keyword evidence="2" id="KW-0964">Secreted</keyword>
<evidence type="ECO:0000259" key="17">
    <source>
        <dbReference type="SMART" id="SM00043"/>
    </source>
</evidence>
<feature type="domain" description="Cystatin" evidence="17">
    <location>
        <begin position="23"/>
        <end position="138"/>
    </location>
</feature>
<dbReference type="RefSeq" id="XP_005071757.3">
    <property type="nucleotide sequence ID" value="XM_005071700.4"/>
</dbReference>
<evidence type="ECO:0000256" key="12">
    <source>
        <dbReference type="ARBA" id="ARBA00023281"/>
    </source>
</evidence>
<keyword evidence="3" id="KW-0358">Heparin-binding</keyword>
<dbReference type="GO" id="GO:0072562">
    <property type="term" value="C:blood microparticle"/>
    <property type="evidence" value="ECO:0007669"/>
    <property type="project" value="TreeGrafter"/>
</dbReference>
<evidence type="ECO:0000256" key="10">
    <source>
        <dbReference type="ARBA" id="ARBA00023157"/>
    </source>
</evidence>
<dbReference type="eggNOG" id="ENOG502S50D">
    <property type="taxonomic scope" value="Eukaryota"/>
</dbReference>
<keyword evidence="4" id="KW-0356">Hemostasis</keyword>
<dbReference type="PANTHER" id="PTHR13814">
    <property type="entry name" value="FETUIN"/>
    <property type="match status" value="1"/>
</dbReference>
<name>A0A1U7QP95_MESAU</name>
<organism evidence="18 19">
    <name type="scientific">Mesocricetus auratus</name>
    <name type="common">Golden hamster</name>
    <dbReference type="NCBI Taxonomy" id="10036"/>
    <lineage>
        <taxon>Eukaryota</taxon>
        <taxon>Metazoa</taxon>
        <taxon>Chordata</taxon>
        <taxon>Craniata</taxon>
        <taxon>Vertebrata</taxon>
        <taxon>Euteleostomi</taxon>
        <taxon>Mammalia</taxon>
        <taxon>Eutheria</taxon>
        <taxon>Euarchontoglires</taxon>
        <taxon>Glires</taxon>
        <taxon>Rodentia</taxon>
        <taxon>Myomorpha</taxon>
        <taxon>Muroidea</taxon>
        <taxon>Cricetidae</taxon>
        <taxon>Cricetinae</taxon>
        <taxon>Mesocricetus</taxon>
    </lineage>
</organism>
<accession>A0A1U7QP95</accession>
<feature type="signal peptide" evidence="16">
    <location>
        <begin position="1"/>
        <end position="29"/>
    </location>
</feature>
<evidence type="ECO:0000256" key="2">
    <source>
        <dbReference type="ARBA" id="ARBA00022525"/>
    </source>
</evidence>
<evidence type="ECO:0000256" key="13">
    <source>
        <dbReference type="ARBA" id="ARBA00039613"/>
    </source>
</evidence>
<feature type="compositionally biased region" description="Basic residues" evidence="15">
    <location>
        <begin position="442"/>
        <end position="459"/>
    </location>
</feature>
<keyword evidence="12" id="KW-0280">Fibrinolysis</keyword>
<dbReference type="Proteomes" id="UP000886700">
    <property type="component" value="Unplaced"/>
</dbReference>
<proteinExistence type="predicted"/>
<dbReference type="AlphaFoldDB" id="A0A1U7QP95"/>
<feature type="compositionally biased region" description="Basic and acidic residues" evidence="15">
    <location>
        <begin position="276"/>
        <end position="286"/>
    </location>
</feature>
<dbReference type="InterPro" id="IPR050735">
    <property type="entry name" value="Kininogen_Fetuin_HRG"/>
</dbReference>
<dbReference type="GO" id="GO:0004867">
    <property type="term" value="F:serine-type endopeptidase inhibitor activity"/>
    <property type="evidence" value="ECO:0007669"/>
    <property type="project" value="TreeGrafter"/>
</dbReference>
<evidence type="ECO:0000256" key="16">
    <source>
        <dbReference type="SAM" id="SignalP"/>
    </source>
</evidence>
<feature type="compositionally biased region" description="Basic residues" evidence="15">
    <location>
        <begin position="350"/>
        <end position="363"/>
    </location>
</feature>
<reference evidence="19" key="1">
    <citation type="submission" date="2025-08" db="UniProtKB">
        <authorList>
            <consortium name="RefSeq"/>
        </authorList>
    </citation>
    <scope>IDENTIFICATION</scope>
    <source>
        <tissue evidence="19">Liver</tissue>
    </source>
</reference>
<dbReference type="STRING" id="10036.ENSMAUP00000017789"/>
<dbReference type="GO" id="GO:0008201">
    <property type="term" value="F:heparin binding"/>
    <property type="evidence" value="ECO:0007669"/>
    <property type="project" value="UniProtKB-KW"/>
</dbReference>
<dbReference type="GO" id="GO:0010543">
    <property type="term" value="P:regulation of platelet activation"/>
    <property type="evidence" value="ECO:0007669"/>
    <property type="project" value="TreeGrafter"/>
</dbReference>
<dbReference type="CDD" id="cd00042">
    <property type="entry name" value="CY"/>
    <property type="match status" value="1"/>
</dbReference>
<evidence type="ECO:0000256" key="5">
    <source>
        <dbReference type="ARBA" id="ARBA00022729"/>
    </source>
</evidence>
<keyword evidence="9" id="KW-0094">Blood coagulation</keyword>
<keyword evidence="10" id="KW-1015">Disulfide bond</keyword>
<evidence type="ECO:0000256" key="15">
    <source>
        <dbReference type="SAM" id="MobiDB-lite"/>
    </source>
</evidence>
<dbReference type="Gene3D" id="3.10.450.10">
    <property type="match status" value="2"/>
</dbReference>
<feature type="compositionally biased region" description="Basic residues" evidence="15">
    <location>
        <begin position="372"/>
        <end position="419"/>
    </location>
</feature>
<evidence type="ECO:0000313" key="19">
    <source>
        <dbReference type="RefSeq" id="XP_005071757.3"/>
    </source>
</evidence>
<dbReference type="GeneID" id="101829883"/>
<evidence type="ECO:0000256" key="11">
    <source>
        <dbReference type="ARBA" id="ARBA00023180"/>
    </source>
</evidence>
<dbReference type="GO" id="GO:0007596">
    <property type="term" value="P:blood coagulation"/>
    <property type="evidence" value="ECO:0007669"/>
    <property type="project" value="UniProtKB-KW"/>
</dbReference>
<evidence type="ECO:0000256" key="1">
    <source>
        <dbReference type="ARBA" id="ARBA00004613"/>
    </source>
</evidence>
<evidence type="ECO:0000256" key="8">
    <source>
        <dbReference type="ARBA" id="ARBA00023008"/>
    </source>
</evidence>